<accession>A0A382ST90</accession>
<gene>
    <name evidence="1" type="ORF">METZ01_LOCUS365559</name>
</gene>
<dbReference type="AlphaFoldDB" id="A0A382ST90"/>
<proteinExistence type="predicted"/>
<dbReference type="EMBL" id="UINC01131164">
    <property type="protein sequence ID" value="SVD12705.1"/>
    <property type="molecule type" value="Genomic_DNA"/>
</dbReference>
<sequence>MKALAGWVCFAVLLGIVVGFRIGGGPVDAQSVDNKTNRWLAGTLTYGQSSDCFVLFDSQKNRLLVYTVTGS</sequence>
<protein>
    <submittedName>
        <fullName evidence="1">Uncharacterized protein</fullName>
    </submittedName>
</protein>
<organism evidence="1">
    <name type="scientific">marine metagenome</name>
    <dbReference type="NCBI Taxonomy" id="408172"/>
    <lineage>
        <taxon>unclassified sequences</taxon>
        <taxon>metagenomes</taxon>
        <taxon>ecological metagenomes</taxon>
    </lineage>
</organism>
<reference evidence="1" key="1">
    <citation type="submission" date="2018-05" db="EMBL/GenBank/DDBJ databases">
        <authorList>
            <person name="Lanie J.A."/>
            <person name="Ng W.-L."/>
            <person name="Kazmierczak K.M."/>
            <person name="Andrzejewski T.M."/>
            <person name="Davidsen T.M."/>
            <person name="Wayne K.J."/>
            <person name="Tettelin H."/>
            <person name="Glass J.I."/>
            <person name="Rusch D."/>
            <person name="Podicherti R."/>
            <person name="Tsui H.-C.T."/>
            <person name="Winkler M.E."/>
        </authorList>
    </citation>
    <scope>NUCLEOTIDE SEQUENCE</scope>
</reference>
<name>A0A382ST90_9ZZZZ</name>
<evidence type="ECO:0000313" key="1">
    <source>
        <dbReference type="EMBL" id="SVD12705.1"/>
    </source>
</evidence>
<feature type="non-terminal residue" evidence="1">
    <location>
        <position position="71"/>
    </location>
</feature>